<dbReference type="EMBL" id="LR778301">
    <property type="protein sequence ID" value="CAB1369555.1"/>
    <property type="molecule type" value="Genomic_DNA"/>
</dbReference>
<dbReference type="SUPFAM" id="SSF54593">
    <property type="entry name" value="Glyoxalase/Bleomycin resistance protein/Dihydroxybiphenyl dioxygenase"/>
    <property type="match status" value="1"/>
</dbReference>
<dbReference type="InterPro" id="IPR004360">
    <property type="entry name" value="Glyas_Fos-R_dOase_dom"/>
</dbReference>
<sequence>MKNKFVQSIVLLSGLWCSLVAITATAAPVETDQRIPVDVRRTTLLVRDIDKSLPLYRDALGMKVVYDQQIGDSLGSNIPPTIRLVLLRANDNYVGLLGLMQRLDDHTSPPPELRKPRAGNPIVVINASDLEERFERVRSTPGVTVETPPTRIEYPSPGGTSIPVLFSAIYDPDGFFIEVNKLLGAPAGTQASGNENNKP</sequence>
<dbReference type="Gene3D" id="3.10.180.10">
    <property type="entry name" value="2,3-Dihydroxybiphenyl 1,2-Dioxygenase, domain 1"/>
    <property type="match status" value="1"/>
</dbReference>
<dbReference type="RefSeq" id="WP_145772428.1">
    <property type="nucleotide sequence ID" value="NZ_LR778301.1"/>
</dbReference>
<dbReference type="Proteomes" id="UP000515733">
    <property type="component" value="Chromosome"/>
</dbReference>
<evidence type="ECO:0000313" key="2">
    <source>
        <dbReference type="Proteomes" id="UP000515733"/>
    </source>
</evidence>
<dbReference type="InterPro" id="IPR029068">
    <property type="entry name" value="Glyas_Bleomycin-R_OHBP_Dase"/>
</dbReference>
<accession>A0A6S6XUC2</accession>
<dbReference type="CDD" id="cd06587">
    <property type="entry name" value="VOC"/>
    <property type="match status" value="1"/>
</dbReference>
<dbReference type="KEGG" id="doe:DENOEST_2390"/>
<dbReference type="Pfam" id="PF00903">
    <property type="entry name" value="Glyoxalase"/>
    <property type="match status" value="1"/>
</dbReference>
<dbReference type="PROSITE" id="PS51819">
    <property type="entry name" value="VOC"/>
    <property type="match status" value="1"/>
</dbReference>
<protein>
    <submittedName>
        <fullName evidence="1">Uncharacterized protein</fullName>
    </submittedName>
</protein>
<gene>
    <name evidence="1" type="ORF">DENOEST_2390</name>
</gene>
<name>A0A6S6XUC2_9PROT</name>
<dbReference type="AlphaFoldDB" id="A0A6S6XUC2"/>
<organism evidence="1 2">
    <name type="scientific">Denitratisoma oestradiolicum</name>
    <dbReference type="NCBI Taxonomy" id="311182"/>
    <lineage>
        <taxon>Bacteria</taxon>
        <taxon>Pseudomonadati</taxon>
        <taxon>Pseudomonadota</taxon>
        <taxon>Betaproteobacteria</taxon>
        <taxon>Nitrosomonadales</taxon>
        <taxon>Sterolibacteriaceae</taxon>
        <taxon>Denitratisoma</taxon>
    </lineage>
</organism>
<reference evidence="1 2" key="1">
    <citation type="submission" date="2020-03" db="EMBL/GenBank/DDBJ databases">
        <authorList>
            <consortium name="Genoscope - CEA"/>
            <person name="William W."/>
        </authorList>
    </citation>
    <scope>NUCLEOTIDE SEQUENCE [LARGE SCALE GENOMIC DNA]</scope>
    <source>
        <strain evidence="2">DSM 16959</strain>
    </source>
</reference>
<dbReference type="InterPro" id="IPR037523">
    <property type="entry name" value="VOC_core"/>
</dbReference>
<evidence type="ECO:0000313" key="1">
    <source>
        <dbReference type="EMBL" id="CAB1369555.1"/>
    </source>
</evidence>
<proteinExistence type="predicted"/>
<dbReference type="OrthoDB" id="108351at2"/>
<keyword evidence="2" id="KW-1185">Reference proteome</keyword>